<accession>A0A1F8D177</accession>
<evidence type="ECO:0000313" key="4">
    <source>
        <dbReference type="Proteomes" id="UP000178848"/>
    </source>
</evidence>
<evidence type="ECO:0000256" key="1">
    <source>
        <dbReference type="SAM" id="MobiDB-lite"/>
    </source>
</evidence>
<protein>
    <submittedName>
        <fullName evidence="3">Uncharacterized protein</fullName>
    </submittedName>
</protein>
<feature type="region of interest" description="Disordered" evidence="1">
    <location>
        <begin position="27"/>
        <end position="64"/>
    </location>
</feature>
<proteinExistence type="predicted"/>
<dbReference type="Proteomes" id="UP000178848">
    <property type="component" value="Unassembled WGS sequence"/>
</dbReference>
<organism evidence="3 4">
    <name type="scientific">Candidatus Woesebacteria bacterium RIFOXYB1_FULL_40_26</name>
    <dbReference type="NCBI Taxonomy" id="1802539"/>
    <lineage>
        <taxon>Bacteria</taxon>
        <taxon>Candidatus Woeseibacteriota</taxon>
    </lineage>
</organism>
<comment type="caution">
    <text evidence="3">The sequence shown here is derived from an EMBL/GenBank/DDBJ whole genome shotgun (WGS) entry which is preliminary data.</text>
</comment>
<evidence type="ECO:0000256" key="2">
    <source>
        <dbReference type="SAM" id="Phobius"/>
    </source>
</evidence>
<sequence length="78" mass="8411">MTKIKVLILIIIAALIGLGFWFVSNKNAPQETSQPTTEAPPVIQDTSDLDSTSEDLDTTDLDGIDSELNQINSDASSF</sequence>
<feature type="transmembrane region" description="Helical" evidence="2">
    <location>
        <begin position="6"/>
        <end position="23"/>
    </location>
</feature>
<name>A0A1F8D177_9BACT</name>
<feature type="compositionally biased region" description="Acidic residues" evidence="1">
    <location>
        <begin position="47"/>
        <end position="64"/>
    </location>
</feature>
<dbReference type="EMBL" id="MGHZ01000002">
    <property type="protein sequence ID" value="OGM81799.1"/>
    <property type="molecule type" value="Genomic_DNA"/>
</dbReference>
<evidence type="ECO:0000313" key="3">
    <source>
        <dbReference type="EMBL" id="OGM81799.1"/>
    </source>
</evidence>
<gene>
    <name evidence="3" type="ORF">A2361_00330</name>
</gene>
<feature type="compositionally biased region" description="Polar residues" evidence="1">
    <location>
        <begin position="27"/>
        <end position="37"/>
    </location>
</feature>
<keyword evidence="2" id="KW-0472">Membrane</keyword>
<keyword evidence="2" id="KW-0812">Transmembrane</keyword>
<dbReference type="AlphaFoldDB" id="A0A1F8D177"/>
<keyword evidence="2" id="KW-1133">Transmembrane helix</keyword>
<reference evidence="3 4" key="1">
    <citation type="journal article" date="2016" name="Nat. Commun.">
        <title>Thousands of microbial genomes shed light on interconnected biogeochemical processes in an aquifer system.</title>
        <authorList>
            <person name="Anantharaman K."/>
            <person name="Brown C.T."/>
            <person name="Hug L.A."/>
            <person name="Sharon I."/>
            <person name="Castelle C.J."/>
            <person name="Probst A.J."/>
            <person name="Thomas B.C."/>
            <person name="Singh A."/>
            <person name="Wilkins M.J."/>
            <person name="Karaoz U."/>
            <person name="Brodie E.L."/>
            <person name="Williams K.H."/>
            <person name="Hubbard S.S."/>
            <person name="Banfield J.F."/>
        </authorList>
    </citation>
    <scope>NUCLEOTIDE SEQUENCE [LARGE SCALE GENOMIC DNA]</scope>
</reference>